<dbReference type="SUPFAM" id="SSF89095">
    <property type="entry name" value="GatB/YqeY motif"/>
    <property type="match status" value="1"/>
</dbReference>
<reference evidence="1 2" key="1">
    <citation type="submission" date="2017-08" db="EMBL/GenBank/DDBJ databases">
        <title>Infants hospitalized years apart are colonized by the same room-sourced microbial strains.</title>
        <authorList>
            <person name="Brooks B."/>
            <person name="Olm M.R."/>
            <person name="Firek B.A."/>
            <person name="Baker R."/>
            <person name="Thomas B.C."/>
            <person name="Morowitz M.J."/>
            <person name="Banfield J.F."/>
        </authorList>
    </citation>
    <scope>NUCLEOTIDE SEQUENCE [LARGE SCALE GENOMIC DNA]</scope>
    <source>
        <strain evidence="1">S2_005_002_R2_29</strain>
    </source>
</reference>
<organism evidence="1 2">
    <name type="scientific">Micavibrio aeruginosavorus</name>
    <dbReference type="NCBI Taxonomy" id="349221"/>
    <lineage>
        <taxon>Bacteria</taxon>
        <taxon>Pseudomonadati</taxon>
        <taxon>Bdellovibrionota</taxon>
        <taxon>Bdellovibrionia</taxon>
        <taxon>Bdellovibrionales</taxon>
        <taxon>Pseudobdellovibrionaceae</taxon>
        <taxon>Micavibrio</taxon>
    </lineage>
</organism>
<dbReference type="PANTHER" id="PTHR28055:SF1">
    <property type="entry name" value="ALTERED INHERITANCE OF MITOCHONDRIA PROTEIN 41, MITOCHONDRIAL"/>
    <property type="match status" value="1"/>
</dbReference>
<evidence type="ECO:0000313" key="1">
    <source>
        <dbReference type="EMBL" id="PZQ43492.1"/>
    </source>
</evidence>
<dbReference type="GO" id="GO:0016740">
    <property type="term" value="F:transferase activity"/>
    <property type="evidence" value="ECO:0007669"/>
    <property type="project" value="UniProtKB-KW"/>
</dbReference>
<dbReference type="EMBL" id="QFQB01000151">
    <property type="protein sequence ID" value="PZQ43492.1"/>
    <property type="molecule type" value="Genomic_DNA"/>
</dbReference>
<dbReference type="Proteomes" id="UP000249417">
    <property type="component" value="Unassembled WGS sequence"/>
</dbReference>
<comment type="caution">
    <text evidence="1">The sequence shown here is derived from an EMBL/GenBank/DDBJ whole genome shotgun (WGS) entry which is preliminary data.</text>
</comment>
<dbReference type="InterPro" id="IPR019004">
    <property type="entry name" value="YqeY/Aim41"/>
</dbReference>
<protein>
    <submittedName>
        <fullName evidence="1">Glutamyl-tRNA amidotransferase</fullName>
    </submittedName>
</protein>
<dbReference type="Gene3D" id="1.10.10.410">
    <property type="match status" value="1"/>
</dbReference>
<dbReference type="AlphaFoldDB" id="A0A2W5MQG9"/>
<dbReference type="InterPro" id="IPR003789">
    <property type="entry name" value="Asn/Gln_tRNA_amidoTrase-B-like"/>
</dbReference>
<accession>A0A2W5MQG9</accession>
<keyword evidence="1" id="KW-0808">Transferase</keyword>
<dbReference type="Gene3D" id="1.10.1510.10">
    <property type="entry name" value="Uncharacterised protein YqeY/AIM41 PF09424, N-terminal domain"/>
    <property type="match status" value="1"/>
</dbReference>
<evidence type="ECO:0000313" key="2">
    <source>
        <dbReference type="Proteomes" id="UP000249417"/>
    </source>
</evidence>
<dbReference type="GO" id="GO:0016884">
    <property type="term" value="F:carbon-nitrogen ligase activity, with glutamine as amido-N-donor"/>
    <property type="evidence" value="ECO:0007669"/>
    <property type="project" value="InterPro"/>
</dbReference>
<name>A0A2W5MQG9_9BACT</name>
<dbReference type="PANTHER" id="PTHR28055">
    <property type="entry name" value="ALTERED INHERITANCE OF MITOCHONDRIA PROTEIN 41, MITOCHONDRIAL"/>
    <property type="match status" value="1"/>
</dbReference>
<proteinExistence type="predicted"/>
<sequence length="158" mass="17360">MEGKNVSTRENINAAMKDALKNKEMERLATIRLIIAAMKDKDINSRTEGRNDGIDESGVLSLLQSMIKQRKESAGIYRENNRPELADKEEFEIKTIEGFLPKQMSDDEVAKVIEDIIASTGAAGIKDMGKVMAELKAKYAGQLDMGKAGGVIKQKLSA</sequence>
<dbReference type="InterPro" id="IPR042184">
    <property type="entry name" value="YqeY/Aim41_N"/>
</dbReference>
<gene>
    <name evidence="1" type="ORF">DI551_12065</name>
</gene>
<dbReference type="InterPro" id="IPR023168">
    <property type="entry name" value="GatB_Yqey_C_2"/>
</dbReference>
<dbReference type="Pfam" id="PF09424">
    <property type="entry name" value="YqeY"/>
    <property type="match status" value="1"/>
</dbReference>